<evidence type="ECO:0008006" key="4">
    <source>
        <dbReference type="Google" id="ProtNLM"/>
    </source>
</evidence>
<feature type="transmembrane region" description="Helical" evidence="1">
    <location>
        <begin position="922"/>
        <end position="941"/>
    </location>
</feature>
<keyword evidence="1" id="KW-0812">Transmembrane</keyword>
<keyword evidence="1" id="KW-0472">Membrane</keyword>
<dbReference type="PANTHER" id="PTHR13018:SF135">
    <property type="entry name" value="CSC1_OSCA1-LIKE 7TM REGION DOMAIN-CONTAINING PROTEIN"/>
    <property type="match status" value="1"/>
</dbReference>
<dbReference type="PANTHER" id="PTHR13018">
    <property type="entry name" value="PROBABLE MEMBRANE PROTEIN DUF221-RELATED"/>
    <property type="match status" value="1"/>
</dbReference>
<dbReference type="Proteomes" id="UP000039865">
    <property type="component" value="Unassembled WGS sequence"/>
</dbReference>
<feature type="transmembrane region" description="Helical" evidence="1">
    <location>
        <begin position="301"/>
        <end position="322"/>
    </location>
</feature>
<reference evidence="2 3" key="1">
    <citation type="submission" date="2014-06" db="EMBL/GenBank/DDBJ databases">
        <authorList>
            <person name="Swart Estienne"/>
        </authorList>
    </citation>
    <scope>NUCLEOTIDE SEQUENCE [LARGE SCALE GENOMIC DNA]</scope>
    <source>
        <strain evidence="2 3">130c</strain>
    </source>
</reference>
<dbReference type="EMBL" id="CCKQ01014897">
    <property type="protein sequence ID" value="CDW86701.1"/>
    <property type="molecule type" value="Genomic_DNA"/>
</dbReference>
<accession>A0A078AXA2</accession>
<feature type="transmembrane region" description="Helical" evidence="1">
    <location>
        <begin position="530"/>
        <end position="554"/>
    </location>
</feature>
<dbReference type="InParanoid" id="A0A078AXA2"/>
<evidence type="ECO:0000313" key="3">
    <source>
        <dbReference type="Proteomes" id="UP000039865"/>
    </source>
</evidence>
<feature type="transmembrane region" description="Helical" evidence="1">
    <location>
        <begin position="858"/>
        <end position="881"/>
    </location>
</feature>
<dbReference type="GO" id="GO:0005886">
    <property type="term" value="C:plasma membrane"/>
    <property type="evidence" value="ECO:0007669"/>
    <property type="project" value="TreeGrafter"/>
</dbReference>
<dbReference type="AlphaFoldDB" id="A0A078AXA2"/>
<feature type="transmembrane region" description="Helical" evidence="1">
    <location>
        <begin position="742"/>
        <end position="763"/>
    </location>
</feature>
<organism evidence="2 3">
    <name type="scientific">Stylonychia lemnae</name>
    <name type="common">Ciliate</name>
    <dbReference type="NCBI Taxonomy" id="5949"/>
    <lineage>
        <taxon>Eukaryota</taxon>
        <taxon>Sar</taxon>
        <taxon>Alveolata</taxon>
        <taxon>Ciliophora</taxon>
        <taxon>Intramacronucleata</taxon>
        <taxon>Spirotrichea</taxon>
        <taxon>Stichotrichia</taxon>
        <taxon>Sporadotrichida</taxon>
        <taxon>Oxytrichidae</taxon>
        <taxon>Stylonychinae</taxon>
        <taxon>Stylonychia</taxon>
    </lineage>
</organism>
<dbReference type="InterPro" id="IPR045122">
    <property type="entry name" value="Csc1-like"/>
</dbReference>
<sequence length="1099" mass="128006">MSETKDTLIGQKSLKSETTHQPKILDLEQIKLARVIIKENHPLNNTHISQVFPVLKPCTYCCGSQSKGDEKQSLLDDENKYYEAQQNKLNHAMRQATMRKSKKEVSKDLKKQDPFNFLGFGMVAYRDLMLILFMLFTLLSLLMFPAMYYYSKSDGYGGYQKGYDQYSLGNMGYSNINCQTVPFEVKKINMFCQFGTITKIKSIGINPSTIKSRDVCANIQENKVCTDIISKEFDDKIRLQVEKVQKTDFETTYTLKDVFVNYGTIKNDPKTKVCADSGAMLYIQYTCEQSDEELKEKYSQVSIISCFSIFAACIYAITIYFVKKYSKLNQIDWDLKTVTPGDYTLRYEISTEAYMWFCHNIYDQQHMQEKGIPKAKALKDYMKSELETILTNMLNQMKLSSADTSNIRISQVKIADIVFSYNNGEFINLLKQRGMHIQNQRFEQMRDTEKKICELKNQKFTDLTRPVEAFITFEEEDGSIIGQEFKPQFNFFGIRKSQDQKFLGQALYLIETTEPTNIIWENRHYTKFDIVWRSAVVLLAISFLVLISFTLIFICKSYSNVAKTKYPDIDCPTINITYGQNLAEYAYKEYDNYYNFAEKGFIEPTPLSGALQCYCDTYGLGISGYKMMDFKYNNVKICKQYYMDGYLSFAATNAAQYMIIAINFILRLFIIKLIVFIGRDTESAQTKLITNGVFIVQFFNTALLLLLVNANFNEQFPMLSLIFKGNVPDFNEFWFQDIGNTLVGAMLFNIYWPVLEFFVWYGYRTLFRCLDRGLCKCDSNKTKKITIQQYVEIYSGPNFFIHYKYSSILNITFVTMMYGVGLPILFPIAALSFLTLYLVEKTMVYYSYRQPPMYDEKLNINVLTILTYAPILFLGFGYWMLSSKQLLSNELFSFTYDQDIKETGHIWYNVLKWQSYVASPSLPMLLMFWVFLIGTVTRYQWYKLLCTLFPNTIKVGDLEIDEDLDNYFNTLDDHDRNWSIKEEEYSRSALGMEILHEQTLTKLRTSERGDSTIQGVHCYDILANPLYLDDFQYFSPSMEERQKYIIDDDDDEGNDTAQSDLVKVILNLAFLTEKQAVEFTFTKDAYKQQKMNAKPSFIN</sequence>
<proteinExistence type="predicted"/>
<evidence type="ECO:0000313" key="2">
    <source>
        <dbReference type="EMBL" id="CDW86701.1"/>
    </source>
</evidence>
<protein>
    <recommendedName>
        <fullName evidence="4">tRNA (GuanineN(7))methyltransferase</fullName>
    </recommendedName>
</protein>
<keyword evidence="3" id="KW-1185">Reference proteome</keyword>
<feature type="transmembrane region" description="Helical" evidence="1">
    <location>
        <begin position="654"/>
        <end position="676"/>
    </location>
</feature>
<evidence type="ECO:0000256" key="1">
    <source>
        <dbReference type="SAM" id="Phobius"/>
    </source>
</evidence>
<dbReference type="OMA" id="ISTEAYM"/>
<feature type="transmembrane region" description="Helical" evidence="1">
    <location>
        <begin position="808"/>
        <end position="838"/>
    </location>
</feature>
<feature type="transmembrane region" description="Helical" evidence="1">
    <location>
        <begin position="128"/>
        <end position="150"/>
    </location>
</feature>
<gene>
    <name evidence="2" type="primary">Contig572.g630</name>
    <name evidence="2" type="ORF">STYLEM_15799</name>
</gene>
<keyword evidence="1" id="KW-1133">Transmembrane helix</keyword>
<name>A0A078AXA2_STYLE</name>
<dbReference type="GO" id="GO:0005227">
    <property type="term" value="F:calcium-activated cation channel activity"/>
    <property type="evidence" value="ECO:0007669"/>
    <property type="project" value="InterPro"/>
</dbReference>
<dbReference type="OrthoDB" id="297739at2759"/>
<feature type="transmembrane region" description="Helical" evidence="1">
    <location>
        <begin position="688"/>
        <end position="708"/>
    </location>
</feature>